<gene>
    <name evidence="1" type="ORF">DPEC_G00145700</name>
</gene>
<keyword evidence="2" id="KW-1185">Reference proteome</keyword>
<organism evidence="1 2">
    <name type="scientific">Dallia pectoralis</name>
    <name type="common">Alaska blackfish</name>
    <dbReference type="NCBI Taxonomy" id="75939"/>
    <lineage>
        <taxon>Eukaryota</taxon>
        <taxon>Metazoa</taxon>
        <taxon>Chordata</taxon>
        <taxon>Craniata</taxon>
        <taxon>Vertebrata</taxon>
        <taxon>Euteleostomi</taxon>
        <taxon>Actinopterygii</taxon>
        <taxon>Neopterygii</taxon>
        <taxon>Teleostei</taxon>
        <taxon>Protacanthopterygii</taxon>
        <taxon>Esociformes</taxon>
        <taxon>Umbridae</taxon>
        <taxon>Dallia</taxon>
    </lineage>
</organism>
<comment type="caution">
    <text evidence="1">The sequence shown here is derived from an EMBL/GenBank/DDBJ whole genome shotgun (WGS) entry which is preliminary data.</text>
</comment>
<dbReference type="Proteomes" id="UP001157502">
    <property type="component" value="Chromosome 11"/>
</dbReference>
<protein>
    <submittedName>
        <fullName evidence="1">Uncharacterized protein</fullName>
    </submittedName>
</protein>
<accession>A0ACC2GNV6</accession>
<evidence type="ECO:0000313" key="2">
    <source>
        <dbReference type="Proteomes" id="UP001157502"/>
    </source>
</evidence>
<evidence type="ECO:0000313" key="1">
    <source>
        <dbReference type="EMBL" id="KAJ8005349.1"/>
    </source>
</evidence>
<dbReference type="EMBL" id="CM055738">
    <property type="protein sequence ID" value="KAJ8005349.1"/>
    <property type="molecule type" value="Genomic_DNA"/>
</dbReference>
<proteinExistence type="predicted"/>
<name>A0ACC2GNV6_DALPE</name>
<reference evidence="1" key="1">
    <citation type="submission" date="2021-05" db="EMBL/GenBank/DDBJ databases">
        <authorList>
            <person name="Pan Q."/>
            <person name="Jouanno E."/>
            <person name="Zahm M."/>
            <person name="Klopp C."/>
            <person name="Cabau C."/>
            <person name="Louis A."/>
            <person name="Berthelot C."/>
            <person name="Parey E."/>
            <person name="Roest Crollius H."/>
            <person name="Montfort J."/>
            <person name="Robinson-Rechavi M."/>
            <person name="Bouchez O."/>
            <person name="Lampietro C."/>
            <person name="Lopez Roques C."/>
            <person name="Donnadieu C."/>
            <person name="Postlethwait J."/>
            <person name="Bobe J."/>
            <person name="Dillon D."/>
            <person name="Chandos A."/>
            <person name="von Hippel F."/>
            <person name="Guiguen Y."/>
        </authorList>
    </citation>
    <scope>NUCLEOTIDE SEQUENCE</scope>
    <source>
        <strain evidence="1">YG-Jan2019</strain>
    </source>
</reference>
<sequence length="215" mass="23417">MDSDQTPSAPQLGWNPNEKSGMGQPAPPPYQDYPQCSDPGYPAPAGYHTPAGYPQGYGPPPQDGKGPGAPYSQPYPPGQYPPGQYPPGQYPPGQYPPGQYPQGQYPPGQYPQGQYNQQTVTVQPTVFVTHGALPHPLPDYLYYSIFTTLCCCLPFGIAALVYSILTREANNQRNLQMAERNSRLARILNHTGLGFGIAIIVLYIVYIVVIATSMK</sequence>